<evidence type="ECO:0000256" key="1">
    <source>
        <dbReference type="ARBA" id="ARBA00022630"/>
    </source>
</evidence>
<dbReference type="Pfam" id="PF07992">
    <property type="entry name" value="Pyr_redox_2"/>
    <property type="match status" value="2"/>
</dbReference>
<feature type="domain" description="FAD/NAD(P)-binding" evidence="4">
    <location>
        <begin position="10"/>
        <end position="144"/>
    </location>
</feature>
<evidence type="ECO:0000256" key="3">
    <source>
        <dbReference type="ARBA" id="ARBA00048132"/>
    </source>
</evidence>
<evidence type="ECO:0000259" key="4">
    <source>
        <dbReference type="Pfam" id="PF07992"/>
    </source>
</evidence>
<dbReference type="PRINTS" id="PR00469">
    <property type="entry name" value="PNDRDTASEII"/>
</dbReference>
<dbReference type="PRINTS" id="PR00368">
    <property type="entry name" value="FADPNR"/>
</dbReference>
<keyword evidence="1" id="KW-0285">Flavoprotein</keyword>
<dbReference type="PANTHER" id="PTHR48105">
    <property type="entry name" value="THIOREDOXIN REDUCTASE 1-RELATED-RELATED"/>
    <property type="match status" value="1"/>
</dbReference>
<comment type="caution">
    <text evidence="5">The sequence shown here is derived from an EMBL/GenBank/DDBJ whole genome shotgun (WGS) entry which is preliminary data.</text>
</comment>
<organism evidence="5 6">
    <name type="scientific">Rhodococcoides yunnanense</name>
    <dbReference type="NCBI Taxonomy" id="278209"/>
    <lineage>
        <taxon>Bacteria</taxon>
        <taxon>Bacillati</taxon>
        <taxon>Actinomycetota</taxon>
        <taxon>Actinomycetes</taxon>
        <taxon>Mycobacteriales</taxon>
        <taxon>Nocardiaceae</taxon>
        <taxon>Rhodococcoides</taxon>
    </lineage>
</organism>
<dbReference type="InterPro" id="IPR023753">
    <property type="entry name" value="FAD/NAD-binding_dom"/>
</dbReference>
<sequence length="326" mass="34364">MAEDMGVVRDVVVVGGGAAGLSAALTLARARRSVTVIDAGEPRNAPAAGVHGLLALDGVGPDELVARGRKEVLGYGGEILDGEVVDISRTKDVFEITLRDNRLLHARRLLIATGLVDVLPDVPGVREQWGRGVVHCPYCHGWEVRDHKIGVLAMEPMELHKAFLFRQWSSDIVLFAGGIELDTEQRAQLDAFDIAVVGGAVERLEIDDARLTGVRLRDGRVVEVDTVAVSTKMVARTDLFAGIGIEPTLHPSGGAFIETDAVGQTAVPGVWAAGNASDISAQVSGAAAEGARAAQHINANLVMDELARAVAAKAGTTAITERELSR</sequence>
<feature type="domain" description="FAD/NAD(P)-binding" evidence="4">
    <location>
        <begin position="195"/>
        <end position="290"/>
    </location>
</feature>
<dbReference type="EMBL" id="JAWLJX010000016">
    <property type="protein sequence ID" value="MDV6264580.1"/>
    <property type="molecule type" value="Genomic_DNA"/>
</dbReference>
<keyword evidence="2" id="KW-0560">Oxidoreductase</keyword>
<dbReference type="Proteomes" id="UP001185755">
    <property type="component" value="Unassembled WGS sequence"/>
</dbReference>
<name>A0ABU4BK36_9NOCA</name>
<comment type="catalytic activity">
    <reaction evidence="3">
        <text>[thioredoxin]-dithiol + NADP(+) = [thioredoxin]-disulfide + NADPH + H(+)</text>
        <dbReference type="Rhea" id="RHEA:20345"/>
        <dbReference type="Rhea" id="RHEA-COMP:10698"/>
        <dbReference type="Rhea" id="RHEA-COMP:10700"/>
        <dbReference type="ChEBI" id="CHEBI:15378"/>
        <dbReference type="ChEBI" id="CHEBI:29950"/>
        <dbReference type="ChEBI" id="CHEBI:50058"/>
        <dbReference type="ChEBI" id="CHEBI:57783"/>
        <dbReference type="ChEBI" id="CHEBI:58349"/>
        <dbReference type="EC" id="1.8.1.9"/>
    </reaction>
</comment>
<reference evidence="5 6" key="1">
    <citation type="submission" date="2023-10" db="EMBL/GenBank/DDBJ databases">
        <title>Development of a sustainable strategy for remediation of hydrocarbon-contaminated territories based on the waste exchange concept.</title>
        <authorList>
            <person name="Krivoruchko A."/>
        </authorList>
    </citation>
    <scope>NUCLEOTIDE SEQUENCE [LARGE SCALE GENOMIC DNA]</scope>
    <source>
        <strain evidence="5 6">IEGM 1323</strain>
    </source>
</reference>
<accession>A0ABU4BK36</accession>
<dbReference type="InterPro" id="IPR050097">
    <property type="entry name" value="Ferredoxin-NADP_redctase_2"/>
</dbReference>
<protein>
    <submittedName>
        <fullName evidence="5">NAD(P)/FAD-dependent oxidoreductase</fullName>
    </submittedName>
</protein>
<keyword evidence="6" id="KW-1185">Reference proteome</keyword>
<dbReference type="SUPFAM" id="SSF51905">
    <property type="entry name" value="FAD/NAD(P)-binding domain"/>
    <property type="match status" value="1"/>
</dbReference>
<evidence type="ECO:0000313" key="5">
    <source>
        <dbReference type="EMBL" id="MDV6264580.1"/>
    </source>
</evidence>
<proteinExistence type="predicted"/>
<dbReference type="RefSeq" id="WP_317566604.1">
    <property type="nucleotide sequence ID" value="NZ_JAWLJX010000016.1"/>
</dbReference>
<dbReference type="InterPro" id="IPR036188">
    <property type="entry name" value="FAD/NAD-bd_sf"/>
</dbReference>
<evidence type="ECO:0000313" key="6">
    <source>
        <dbReference type="Proteomes" id="UP001185755"/>
    </source>
</evidence>
<gene>
    <name evidence="5" type="ORF">R3P96_24855</name>
</gene>
<evidence type="ECO:0000256" key="2">
    <source>
        <dbReference type="ARBA" id="ARBA00023002"/>
    </source>
</evidence>
<dbReference type="Gene3D" id="3.50.50.60">
    <property type="entry name" value="FAD/NAD(P)-binding domain"/>
    <property type="match status" value="2"/>
</dbReference>